<dbReference type="AlphaFoldDB" id="A0AAW1JKP1"/>
<sequence>MMPHLQNQYQPMQPQMHPQTQHTYSQYASSYPPPPWEVTSGYGNYQNPGLYMNTNYQGNMSNGSLPVHGPYSTHNVNDFHYPQYGNQSMYSTTQNSANFIPTQTNPLLQQSNSFQNPHSPSMNGNTASSIRMQGPQSLQHNNSFPSKASNSSVLNGATIISNGSTGISSGQAPFLPSYDCLRISMCLVAQKSSIKMVLIRVHQVTFTRTWWVEGGNCARPWRDRLLLFTDGK</sequence>
<accession>A0AAW1JKP1</accession>
<feature type="region of interest" description="Disordered" evidence="1">
    <location>
        <begin position="107"/>
        <end position="147"/>
    </location>
</feature>
<proteinExistence type="predicted"/>
<keyword evidence="3" id="KW-1185">Reference proteome</keyword>
<reference evidence="2" key="1">
    <citation type="submission" date="2024-03" db="EMBL/GenBank/DDBJ databases">
        <title>WGS assembly of Saponaria officinalis var. Norfolk2.</title>
        <authorList>
            <person name="Jenkins J."/>
            <person name="Shu S."/>
            <person name="Grimwood J."/>
            <person name="Barry K."/>
            <person name="Goodstein D."/>
            <person name="Schmutz J."/>
            <person name="Leebens-Mack J."/>
            <person name="Osbourn A."/>
        </authorList>
    </citation>
    <scope>NUCLEOTIDE SEQUENCE [LARGE SCALE GENOMIC DNA]</scope>
    <source>
        <strain evidence="2">JIC</strain>
    </source>
</reference>
<dbReference type="Proteomes" id="UP001443914">
    <property type="component" value="Unassembled WGS sequence"/>
</dbReference>
<evidence type="ECO:0000256" key="1">
    <source>
        <dbReference type="SAM" id="MobiDB-lite"/>
    </source>
</evidence>
<gene>
    <name evidence="2" type="ORF">RND81_07G005300</name>
</gene>
<dbReference type="EMBL" id="JBDFQZ010000007">
    <property type="protein sequence ID" value="KAK9704697.1"/>
    <property type="molecule type" value="Genomic_DNA"/>
</dbReference>
<organism evidence="2 3">
    <name type="scientific">Saponaria officinalis</name>
    <name type="common">Common soapwort</name>
    <name type="synonym">Lychnis saponaria</name>
    <dbReference type="NCBI Taxonomy" id="3572"/>
    <lineage>
        <taxon>Eukaryota</taxon>
        <taxon>Viridiplantae</taxon>
        <taxon>Streptophyta</taxon>
        <taxon>Embryophyta</taxon>
        <taxon>Tracheophyta</taxon>
        <taxon>Spermatophyta</taxon>
        <taxon>Magnoliopsida</taxon>
        <taxon>eudicotyledons</taxon>
        <taxon>Gunneridae</taxon>
        <taxon>Pentapetalae</taxon>
        <taxon>Caryophyllales</taxon>
        <taxon>Caryophyllaceae</taxon>
        <taxon>Caryophylleae</taxon>
        <taxon>Saponaria</taxon>
    </lineage>
</organism>
<name>A0AAW1JKP1_SAPOF</name>
<protein>
    <submittedName>
        <fullName evidence="2">Uncharacterized protein</fullName>
    </submittedName>
</protein>
<feature type="compositionally biased region" description="Low complexity" evidence="1">
    <location>
        <begin position="8"/>
        <end position="30"/>
    </location>
</feature>
<evidence type="ECO:0000313" key="2">
    <source>
        <dbReference type="EMBL" id="KAK9704697.1"/>
    </source>
</evidence>
<evidence type="ECO:0000313" key="3">
    <source>
        <dbReference type="Proteomes" id="UP001443914"/>
    </source>
</evidence>
<feature type="region of interest" description="Disordered" evidence="1">
    <location>
        <begin position="1"/>
        <end position="30"/>
    </location>
</feature>
<comment type="caution">
    <text evidence="2">The sequence shown here is derived from an EMBL/GenBank/DDBJ whole genome shotgun (WGS) entry which is preliminary data.</text>
</comment>